<dbReference type="AlphaFoldDB" id="A0AAX3EKI1"/>
<keyword evidence="2" id="KW-0472">Membrane</keyword>
<gene>
    <name evidence="3" type="ORF">NL394_05260</name>
</gene>
<dbReference type="EMBL" id="CP101185">
    <property type="protein sequence ID" value="UYV98631.1"/>
    <property type="molecule type" value="Genomic_DNA"/>
</dbReference>
<dbReference type="Proteomes" id="UP001163293">
    <property type="component" value="Chromosome"/>
</dbReference>
<evidence type="ECO:0000256" key="1">
    <source>
        <dbReference type="SAM" id="MobiDB-lite"/>
    </source>
</evidence>
<keyword evidence="2" id="KW-0812">Transmembrane</keyword>
<accession>A0AAX3EKI1</accession>
<evidence type="ECO:0000256" key="2">
    <source>
        <dbReference type="SAM" id="Phobius"/>
    </source>
</evidence>
<proteinExistence type="predicted"/>
<sequence>MSNQYPPAEPAPEQTTKPGPRKRNRAVLIIGLVIALLVAAAGTAVALTQSAAQQREDTLLEVKDQRLNDLAAARDKLQPAVNAYLAAYKKARNAPASKDQAVQDSKKELDDFRQAAEAARTSLQSVKAGLDSSEAVNTAVQQLEESHLGYFDYMEGLVESYPRFEGLFRADDAAGCNGLFVGNKATNLRERQQLLAKAAAPCREAANELRQSGNVAYEEFARTFDKRVAGLEKHAEATAKSEESYEEFVRIKDDFVKKLADAEARNAPADEVLKIADDARELNSKIRANRSEFDFAAERYLDGVKGMPDLVDEVFTKNVTEDVKYYEAVIPLRVQLVKDVIDAELVE</sequence>
<reference evidence="3" key="1">
    <citation type="submission" date="2022-07" db="EMBL/GenBank/DDBJ databases">
        <authorList>
            <person name="Wu T."/>
        </authorList>
    </citation>
    <scope>NUCLEOTIDE SEQUENCE</scope>
    <source>
        <strain evidence="3">SD-1</strain>
    </source>
</reference>
<name>A0AAX3EKI1_PAEUR</name>
<organism evidence="3 4">
    <name type="scientific">Paenarthrobacter ureafaciens</name>
    <dbReference type="NCBI Taxonomy" id="37931"/>
    <lineage>
        <taxon>Bacteria</taxon>
        <taxon>Bacillati</taxon>
        <taxon>Actinomycetota</taxon>
        <taxon>Actinomycetes</taxon>
        <taxon>Micrococcales</taxon>
        <taxon>Micrococcaceae</taxon>
        <taxon>Paenarthrobacter</taxon>
    </lineage>
</organism>
<evidence type="ECO:0000313" key="4">
    <source>
        <dbReference type="Proteomes" id="UP001163293"/>
    </source>
</evidence>
<keyword evidence="4" id="KW-1185">Reference proteome</keyword>
<keyword evidence="2" id="KW-1133">Transmembrane helix</keyword>
<evidence type="ECO:0008006" key="5">
    <source>
        <dbReference type="Google" id="ProtNLM"/>
    </source>
</evidence>
<feature type="transmembrane region" description="Helical" evidence="2">
    <location>
        <begin position="26"/>
        <end position="47"/>
    </location>
</feature>
<feature type="region of interest" description="Disordered" evidence="1">
    <location>
        <begin position="1"/>
        <end position="22"/>
    </location>
</feature>
<protein>
    <recommendedName>
        <fullName evidence="5">DUF3829 domain-containing protein</fullName>
    </recommendedName>
</protein>
<dbReference type="RefSeq" id="WP_069696170.1">
    <property type="nucleotide sequence ID" value="NZ_CP043010.1"/>
</dbReference>
<evidence type="ECO:0000313" key="3">
    <source>
        <dbReference type="EMBL" id="UYV98631.1"/>
    </source>
</evidence>